<evidence type="ECO:0000313" key="2">
    <source>
        <dbReference type="Proteomes" id="UP000092666"/>
    </source>
</evidence>
<gene>
    <name evidence="1" type="ORF">I316_02962</name>
</gene>
<name>A0A1B9GWJ6_9TREE</name>
<proteinExistence type="predicted"/>
<dbReference type="AlphaFoldDB" id="A0A1B9GWJ6"/>
<sequence length="481" mass="53900">MPARDMAARPFLEEQIKILLTVFAQYQAELPGQKSALISNMQELHRSLGKDKLTRIFFDGLRSKAIFDEIRRTGTVKQSTIEACHPDRITGSLEWNLGGVYVDLGPASSPLTASTGIYVGSGCSLKTNWTGGRQGLAHRCHNQHNNPSYRQSHPSCAHYQKGYGIDSEPHRYQCLWALSESDISSYLGYGVKSIYSTDDIQRSVAKELREALIVSMEAILIKILDVYHHALLDLMCLDAGYRPIRLQHPAYNRASGLEHGGDRITKANAKEMGRNGGIKGGRNGGIKAISANMLRWGALAGRPGEKMGLGAWERWMKGDEYMALKHKMMGDKKYLRDVRIMFDGLNGNGWKSAYYNKEGLKITESKTIVNAIQKIEFPGVPSNLIPSSGVRIFLRCLKHTMPATTQLRWWLINPGLVFDPYRCTLLGWSENEVGRMTKIVTLDAASMDTVKARPRCLNDLQKWIVAIKALELMWNLLLDSE</sequence>
<reference evidence="2" key="2">
    <citation type="submission" date="2013-12" db="EMBL/GenBank/DDBJ databases">
        <title>Evolution of pathogenesis and genome organization in the Tremellales.</title>
        <authorList>
            <person name="Cuomo C."/>
            <person name="Litvintseva A."/>
            <person name="Heitman J."/>
            <person name="Chen Y."/>
            <person name="Sun S."/>
            <person name="Springer D."/>
            <person name="Dromer F."/>
            <person name="Young S."/>
            <person name="Zeng Q."/>
            <person name="Chapman S."/>
            <person name="Gujja S."/>
            <person name="Saif S."/>
            <person name="Birren B."/>
        </authorList>
    </citation>
    <scope>NUCLEOTIDE SEQUENCE [LARGE SCALE GENOMIC DNA]</scope>
    <source>
        <strain evidence="2">BCC8398</strain>
    </source>
</reference>
<keyword evidence="2" id="KW-1185">Reference proteome</keyword>
<evidence type="ECO:0000313" key="1">
    <source>
        <dbReference type="EMBL" id="OCF35412.1"/>
    </source>
</evidence>
<accession>A0A1B9GWJ6</accession>
<reference evidence="1 2" key="1">
    <citation type="submission" date="2013-07" db="EMBL/GenBank/DDBJ databases">
        <title>The Genome Sequence of Cryptococcus heveanensis BCC8398.</title>
        <authorList>
            <consortium name="The Broad Institute Genome Sequencing Platform"/>
            <person name="Cuomo C."/>
            <person name="Litvintseva A."/>
            <person name="Chen Y."/>
            <person name="Heitman J."/>
            <person name="Sun S."/>
            <person name="Springer D."/>
            <person name="Dromer F."/>
            <person name="Young S.K."/>
            <person name="Zeng Q."/>
            <person name="Gargeya S."/>
            <person name="Fitzgerald M."/>
            <person name="Abouelleil A."/>
            <person name="Alvarado L."/>
            <person name="Berlin A.M."/>
            <person name="Chapman S.B."/>
            <person name="Dewar J."/>
            <person name="Goldberg J."/>
            <person name="Griggs A."/>
            <person name="Gujja S."/>
            <person name="Hansen M."/>
            <person name="Howarth C."/>
            <person name="Imamovic A."/>
            <person name="Larimer J."/>
            <person name="McCowan C."/>
            <person name="Murphy C."/>
            <person name="Pearson M."/>
            <person name="Priest M."/>
            <person name="Roberts A."/>
            <person name="Saif S."/>
            <person name="Shea T."/>
            <person name="Sykes S."/>
            <person name="Wortman J."/>
            <person name="Nusbaum C."/>
            <person name="Birren B."/>
        </authorList>
    </citation>
    <scope>NUCLEOTIDE SEQUENCE [LARGE SCALE GENOMIC DNA]</scope>
    <source>
        <strain evidence="1 2">BCC8398</strain>
    </source>
</reference>
<organism evidence="1 2">
    <name type="scientific">Kwoniella heveanensis BCC8398</name>
    <dbReference type="NCBI Taxonomy" id="1296120"/>
    <lineage>
        <taxon>Eukaryota</taxon>
        <taxon>Fungi</taxon>
        <taxon>Dikarya</taxon>
        <taxon>Basidiomycota</taxon>
        <taxon>Agaricomycotina</taxon>
        <taxon>Tremellomycetes</taxon>
        <taxon>Tremellales</taxon>
        <taxon>Cryptococcaceae</taxon>
        <taxon>Kwoniella</taxon>
    </lineage>
</organism>
<dbReference type="Proteomes" id="UP000092666">
    <property type="component" value="Unassembled WGS sequence"/>
</dbReference>
<dbReference type="EMBL" id="KI669499">
    <property type="protein sequence ID" value="OCF35412.1"/>
    <property type="molecule type" value="Genomic_DNA"/>
</dbReference>
<protein>
    <submittedName>
        <fullName evidence="1">Uncharacterized protein</fullName>
    </submittedName>
</protein>